<dbReference type="GO" id="GO:0006355">
    <property type="term" value="P:regulation of DNA-templated transcription"/>
    <property type="evidence" value="ECO:0007669"/>
    <property type="project" value="UniProtKB-ARBA"/>
</dbReference>
<dbReference type="InterPro" id="IPR036388">
    <property type="entry name" value="WH-like_DNA-bd_sf"/>
</dbReference>
<gene>
    <name evidence="6" type="ORF">SAMN04488103_10526</name>
</gene>
<dbReference type="GO" id="GO:0005829">
    <property type="term" value="C:cytosol"/>
    <property type="evidence" value="ECO:0007669"/>
    <property type="project" value="TreeGrafter"/>
</dbReference>
<dbReference type="InterPro" id="IPR019887">
    <property type="entry name" value="Tscrpt_reg_AsnC/Lrp_C"/>
</dbReference>
<dbReference type="InterPro" id="IPR000485">
    <property type="entry name" value="AsnC-type_HTH_dom"/>
</dbReference>
<evidence type="ECO:0000256" key="1">
    <source>
        <dbReference type="ARBA" id="ARBA00023015"/>
    </source>
</evidence>
<dbReference type="InterPro" id="IPR036390">
    <property type="entry name" value="WH_DNA-bd_sf"/>
</dbReference>
<dbReference type="STRING" id="933059.SAMN04488103_10526"/>
<dbReference type="InterPro" id="IPR019885">
    <property type="entry name" value="Tscrpt_reg_HTH_AsnC-type_CS"/>
</dbReference>
<evidence type="ECO:0000256" key="4">
    <source>
        <dbReference type="SAM" id="Phobius"/>
    </source>
</evidence>
<dbReference type="GO" id="GO:0043565">
    <property type="term" value="F:sequence-specific DNA binding"/>
    <property type="evidence" value="ECO:0007669"/>
    <property type="project" value="InterPro"/>
</dbReference>
<organism evidence="6 7">
    <name type="scientific">Gemmobacter aquatilis</name>
    <dbReference type="NCBI Taxonomy" id="933059"/>
    <lineage>
        <taxon>Bacteria</taxon>
        <taxon>Pseudomonadati</taxon>
        <taxon>Pseudomonadota</taxon>
        <taxon>Alphaproteobacteria</taxon>
        <taxon>Rhodobacterales</taxon>
        <taxon>Paracoccaceae</taxon>
        <taxon>Gemmobacter</taxon>
    </lineage>
</organism>
<dbReference type="SUPFAM" id="SSF54909">
    <property type="entry name" value="Dimeric alpha+beta barrel"/>
    <property type="match status" value="1"/>
</dbReference>
<dbReference type="PROSITE" id="PS00519">
    <property type="entry name" value="HTH_ASNC_1"/>
    <property type="match status" value="1"/>
</dbReference>
<dbReference type="PRINTS" id="PR00033">
    <property type="entry name" value="HTHASNC"/>
</dbReference>
<dbReference type="EMBL" id="FOCE01000005">
    <property type="protein sequence ID" value="SEN41802.1"/>
    <property type="molecule type" value="Genomic_DNA"/>
</dbReference>
<dbReference type="PROSITE" id="PS50956">
    <property type="entry name" value="HTH_ASNC_2"/>
    <property type="match status" value="1"/>
</dbReference>
<feature type="domain" description="HTH asnC-type" evidence="5">
    <location>
        <begin position="30"/>
        <end position="91"/>
    </location>
</feature>
<dbReference type="Gene3D" id="1.10.10.10">
    <property type="entry name" value="Winged helix-like DNA-binding domain superfamily/Winged helix DNA-binding domain"/>
    <property type="match status" value="1"/>
</dbReference>
<dbReference type="InterPro" id="IPR011008">
    <property type="entry name" value="Dimeric_a/b-barrel"/>
</dbReference>
<dbReference type="GO" id="GO:0043200">
    <property type="term" value="P:response to amino acid"/>
    <property type="evidence" value="ECO:0007669"/>
    <property type="project" value="TreeGrafter"/>
</dbReference>
<evidence type="ECO:0000259" key="5">
    <source>
        <dbReference type="PROSITE" id="PS50956"/>
    </source>
</evidence>
<keyword evidence="1" id="KW-0805">Transcription regulation</keyword>
<evidence type="ECO:0000256" key="3">
    <source>
        <dbReference type="ARBA" id="ARBA00023163"/>
    </source>
</evidence>
<proteinExistence type="predicted"/>
<keyword evidence="2" id="KW-0238">DNA-binding</keyword>
<evidence type="ECO:0000256" key="2">
    <source>
        <dbReference type="ARBA" id="ARBA00023125"/>
    </source>
</evidence>
<dbReference type="InterPro" id="IPR019888">
    <property type="entry name" value="Tscrpt_reg_AsnC-like"/>
</dbReference>
<protein>
    <submittedName>
        <fullName evidence="6">Transcriptional regulator, AsnC family</fullName>
    </submittedName>
</protein>
<dbReference type="PANTHER" id="PTHR30154:SF17">
    <property type="entry name" value="DNA-BINDING TRANSCRIPTIONAL ACTIVATOR DECR"/>
    <property type="match status" value="1"/>
</dbReference>
<dbReference type="Gene3D" id="3.30.70.920">
    <property type="match status" value="1"/>
</dbReference>
<reference evidence="6 7" key="1">
    <citation type="submission" date="2016-10" db="EMBL/GenBank/DDBJ databases">
        <authorList>
            <person name="de Groot N.N."/>
        </authorList>
    </citation>
    <scope>NUCLEOTIDE SEQUENCE [LARGE SCALE GENOMIC DNA]</scope>
    <source>
        <strain evidence="6 7">DSM 3857</strain>
    </source>
</reference>
<sequence>MYQEYEAGFFGHSGLLLGGFPAILLFMEKLDHIDRRILTILQRDASLSLEELGEEVGLSRNAVWRRVRVLEDSGVIRARVALLDAERIGLGLTVFMLIRTDRHTPDWLERFAEATREMPEILGAYRMTGDLDYLVRARVADVKAYDRLYRALVARVDLHDVSASFVMEELKDTTALPL</sequence>
<dbReference type="InterPro" id="IPR011991">
    <property type="entry name" value="ArsR-like_HTH"/>
</dbReference>
<evidence type="ECO:0000313" key="7">
    <source>
        <dbReference type="Proteomes" id="UP000198761"/>
    </source>
</evidence>
<dbReference type="AlphaFoldDB" id="A0A1H8GCS9"/>
<dbReference type="Pfam" id="PF13412">
    <property type="entry name" value="HTH_24"/>
    <property type="match status" value="1"/>
</dbReference>
<dbReference type="PANTHER" id="PTHR30154">
    <property type="entry name" value="LEUCINE-RESPONSIVE REGULATORY PROTEIN"/>
    <property type="match status" value="1"/>
</dbReference>
<dbReference type="Pfam" id="PF01037">
    <property type="entry name" value="AsnC_trans_reg"/>
    <property type="match status" value="1"/>
</dbReference>
<dbReference type="SMART" id="SM00344">
    <property type="entry name" value="HTH_ASNC"/>
    <property type="match status" value="1"/>
</dbReference>
<dbReference type="SUPFAM" id="SSF46785">
    <property type="entry name" value="Winged helix' DNA-binding domain"/>
    <property type="match status" value="1"/>
</dbReference>
<name>A0A1H8GCS9_9RHOB</name>
<keyword evidence="4" id="KW-0472">Membrane</keyword>
<dbReference type="CDD" id="cd00090">
    <property type="entry name" value="HTH_ARSR"/>
    <property type="match status" value="1"/>
</dbReference>
<dbReference type="Proteomes" id="UP000198761">
    <property type="component" value="Unassembled WGS sequence"/>
</dbReference>
<accession>A0A1H8GCS9</accession>
<keyword evidence="3" id="KW-0804">Transcription</keyword>
<keyword evidence="7" id="KW-1185">Reference proteome</keyword>
<feature type="transmembrane region" description="Helical" evidence="4">
    <location>
        <begin position="6"/>
        <end position="27"/>
    </location>
</feature>
<keyword evidence="4" id="KW-0812">Transmembrane</keyword>
<evidence type="ECO:0000313" key="6">
    <source>
        <dbReference type="EMBL" id="SEN41802.1"/>
    </source>
</evidence>
<keyword evidence="4" id="KW-1133">Transmembrane helix</keyword>